<evidence type="ECO:0000313" key="1">
    <source>
        <dbReference type="EMBL" id="RHW16653.1"/>
    </source>
</evidence>
<comment type="caution">
    <text evidence="1">The sequence shown here is derived from an EMBL/GenBank/DDBJ whole genome shotgun (WGS) entry which is preliminary data.</text>
</comment>
<organism evidence="1 2">
    <name type="scientific">Sphingomonas gilva</name>
    <dbReference type="NCBI Taxonomy" id="2305907"/>
    <lineage>
        <taxon>Bacteria</taxon>
        <taxon>Pseudomonadati</taxon>
        <taxon>Pseudomonadota</taxon>
        <taxon>Alphaproteobacteria</taxon>
        <taxon>Sphingomonadales</taxon>
        <taxon>Sphingomonadaceae</taxon>
        <taxon>Sphingomonas</taxon>
    </lineage>
</organism>
<dbReference type="Proteomes" id="UP000266693">
    <property type="component" value="Unassembled WGS sequence"/>
</dbReference>
<proteinExistence type="predicted"/>
<protein>
    <submittedName>
        <fullName evidence="1">Uncharacterized protein</fullName>
    </submittedName>
</protein>
<gene>
    <name evidence="1" type="ORF">D1610_14770</name>
</gene>
<reference evidence="1 2" key="1">
    <citation type="submission" date="2018-08" db="EMBL/GenBank/DDBJ databases">
        <title>The multiple taxonomic identification of Sphingomonas gilva.</title>
        <authorList>
            <person name="Zhu D."/>
            <person name="Zheng S."/>
        </authorList>
    </citation>
    <scope>NUCLEOTIDE SEQUENCE [LARGE SCALE GENOMIC DNA]</scope>
    <source>
        <strain evidence="1 2">ZDH117</strain>
    </source>
</reference>
<dbReference type="EMBL" id="QWLV01000008">
    <property type="protein sequence ID" value="RHW16653.1"/>
    <property type="molecule type" value="Genomic_DNA"/>
</dbReference>
<name>A0A396RQU0_9SPHN</name>
<accession>A0A396RQU0</accession>
<dbReference type="AlphaFoldDB" id="A0A396RQU0"/>
<evidence type="ECO:0000313" key="2">
    <source>
        <dbReference type="Proteomes" id="UP000266693"/>
    </source>
</evidence>
<keyword evidence="2" id="KW-1185">Reference proteome</keyword>
<sequence>MVAMPIAATATTASSAMTVSSVSGGAFVSRNGVIAPLRVGDGLRVGDKVMTRAGSSVGLSSSECARTFGSSSMVTLTGTSCAALAPSADLSQVGAGDDGDGSGAGAGSYVVAFLAAVAVGLGIWAAVDGETDDAPVSA</sequence>